<dbReference type="SMART" id="SM00490">
    <property type="entry name" value="HELICc"/>
    <property type="match status" value="1"/>
</dbReference>
<dbReference type="Pfam" id="PF00271">
    <property type="entry name" value="Helicase_C"/>
    <property type="match status" value="1"/>
</dbReference>
<dbReference type="RefSeq" id="WP_061970746.1">
    <property type="nucleotide sequence ID" value="NZ_FMAV01000001.1"/>
</dbReference>
<gene>
    <name evidence="8" type="ORF">AS030_08995</name>
</gene>
<accession>A0A0V8JEX5</accession>
<dbReference type="PROSITE" id="PS51192">
    <property type="entry name" value="HELICASE_ATP_BIND_1"/>
    <property type="match status" value="1"/>
</dbReference>
<evidence type="ECO:0000259" key="6">
    <source>
        <dbReference type="PROSITE" id="PS51192"/>
    </source>
</evidence>
<dbReference type="SUPFAM" id="SSF52540">
    <property type="entry name" value="P-loop containing nucleoside triphosphate hydrolases"/>
    <property type="match status" value="1"/>
</dbReference>
<dbReference type="GO" id="GO:0030894">
    <property type="term" value="C:replisome"/>
    <property type="evidence" value="ECO:0007669"/>
    <property type="project" value="TreeGrafter"/>
</dbReference>
<dbReference type="PROSITE" id="PS00690">
    <property type="entry name" value="DEAH_ATP_HELICASE"/>
    <property type="match status" value="1"/>
</dbReference>
<keyword evidence="5" id="KW-0238">DNA-binding</keyword>
<organism evidence="8 9">
    <name type="scientific">Fictibacillus enclensis</name>
    <dbReference type="NCBI Taxonomy" id="1017270"/>
    <lineage>
        <taxon>Bacteria</taxon>
        <taxon>Bacillati</taxon>
        <taxon>Bacillota</taxon>
        <taxon>Bacilli</taxon>
        <taxon>Bacillales</taxon>
        <taxon>Fictibacillaceae</taxon>
        <taxon>Fictibacillus</taxon>
    </lineage>
</organism>
<dbReference type="SMART" id="SM00487">
    <property type="entry name" value="DEXDc"/>
    <property type="match status" value="1"/>
</dbReference>
<dbReference type="GO" id="GO:0006310">
    <property type="term" value="P:DNA recombination"/>
    <property type="evidence" value="ECO:0007669"/>
    <property type="project" value="InterPro"/>
</dbReference>
<dbReference type="InterPro" id="IPR014001">
    <property type="entry name" value="Helicase_ATP-bd"/>
</dbReference>
<evidence type="ECO:0000313" key="8">
    <source>
        <dbReference type="EMBL" id="KSU85614.1"/>
    </source>
</evidence>
<dbReference type="GO" id="GO:0016787">
    <property type="term" value="F:hydrolase activity"/>
    <property type="evidence" value="ECO:0007669"/>
    <property type="project" value="UniProtKB-KW"/>
</dbReference>
<dbReference type="EMBL" id="LNQN01000001">
    <property type="protein sequence ID" value="KSU85614.1"/>
    <property type="molecule type" value="Genomic_DNA"/>
</dbReference>
<evidence type="ECO:0000256" key="4">
    <source>
        <dbReference type="ARBA" id="ARBA00022840"/>
    </source>
</evidence>
<dbReference type="PANTHER" id="PTHR13710:SF84">
    <property type="entry name" value="ATP-DEPENDENT DNA HELICASE RECS-RELATED"/>
    <property type="match status" value="1"/>
</dbReference>
<keyword evidence="4" id="KW-0067">ATP-binding</keyword>
<comment type="caution">
    <text evidence="8">The sequence shown here is derived from an EMBL/GenBank/DDBJ whole genome shotgun (WGS) entry which is preliminary data.</text>
</comment>
<keyword evidence="9" id="KW-1185">Reference proteome</keyword>
<reference evidence="8 9" key="1">
    <citation type="journal article" date="2014" name="Antonie Van Leeuwenhoek">
        <title>Fictibacillus enclensis sp. nov., isolated from marine sediment.</title>
        <authorList>
            <person name="Dastager S.G."/>
            <person name="Mawlankar R."/>
            <person name="Srinivasan K."/>
            <person name="Tang S.K."/>
            <person name="Lee J.C."/>
            <person name="Ramana V.V."/>
            <person name="Shouche Y.S."/>
        </authorList>
    </citation>
    <scope>NUCLEOTIDE SEQUENCE [LARGE SCALE GENOMIC DNA]</scope>
    <source>
        <strain evidence="8 9">NIO-1003</strain>
    </source>
</reference>
<dbReference type="NCBIfam" id="TIGR00614">
    <property type="entry name" value="recQ_fam"/>
    <property type="match status" value="1"/>
</dbReference>
<dbReference type="Gene3D" id="3.40.50.300">
    <property type="entry name" value="P-loop containing nucleotide triphosphate hydrolases"/>
    <property type="match status" value="2"/>
</dbReference>
<evidence type="ECO:0008006" key="10">
    <source>
        <dbReference type="Google" id="ProtNLM"/>
    </source>
</evidence>
<name>A0A0V8JEX5_9BACL</name>
<evidence type="ECO:0000256" key="5">
    <source>
        <dbReference type="ARBA" id="ARBA00023125"/>
    </source>
</evidence>
<dbReference type="GO" id="GO:0009378">
    <property type="term" value="F:four-way junction helicase activity"/>
    <property type="evidence" value="ECO:0007669"/>
    <property type="project" value="TreeGrafter"/>
</dbReference>
<dbReference type="InterPro" id="IPR001650">
    <property type="entry name" value="Helicase_C-like"/>
</dbReference>
<dbReference type="GO" id="GO:0043138">
    <property type="term" value="F:3'-5' DNA helicase activity"/>
    <property type="evidence" value="ECO:0007669"/>
    <property type="project" value="TreeGrafter"/>
</dbReference>
<dbReference type="AlphaFoldDB" id="A0A0V8JEX5"/>
<keyword evidence="2" id="KW-0378">Hydrolase</keyword>
<dbReference type="GO" id="GO:0005524">
    <property type="term" value="F:ATP binding"/>
    <property type="evidence" value="ECO:0007669"/>
    <property type="project" value="UniProtKB-KW"/>
</dbReference>
<evidence type="ECO:0000256" key="1">
    <source>
        <dbReference type="ARBA" id="ARBA00022741"/>
    </source>
</evidence>
<dbReference type="GO" id="GO:0043590">
    <property type="term" value="C:bacterial nucleoid"/>
    <property type="evidence" value="ECO:0007669"/>
    <property type="project" value="TreeGrafter"/>
</dbReference>
<dbReference type="InterPro" id="IPR011545">
    <property type="entry name" value="DEAD/DEAH_box_helicase_dom"/>
</dbReference>
<dbReference type="GO" id="GO:0003677">
    <property type="term" value="F:DNA binding"/>
    <property type="evidence" value="ECO:0007669"/>
    <property type="project" value="UniProtKB-KW"/>
</dbReference>
<dbReference type="CDD" id="cd17920">
    <property type="entry name" value="DEXHc_RecQ"/>
    <property type="match status" value="1"/>
</dbReference>
<sequence length="519" mass="60005">MELQTLLYERFGYREFRAGQLEVIEDILCKRDVLAMMPTGTGKSLCYQLPGYVFSGAVLIVSPLLSLMEDQVEQLKRSGEKRAVALNSFMDFQEKRRVMRNLYYYKFIYVSPEILQNEYMIRELKKLSISLFVVDEAHCISQWGHEFRTSYLKLSSIRSQLGQPPCLALTATATPEVRRDICDKLGIPSCIEHVYSVDRPNIALATEQHPVHMDKLNRALELASTLEGPGLLYASTRSWAEQLAEMLRAHGKSRVAAYHGGLENEDRLLIQKQFLNDELDLICCTNAFGMGINKPNIRYVIHFHMPANIESYVQEIGRAGRDGKPSLAVLLYSCGDTELPEMFIDHEYPNETQVLHCASWPAGDPLQFLEMLERMEMGESARRFMFYQFEEEGYFSRTRQLLPETARDRILSKIQHRKAHKRKKLNEMVEWTKGDFCKRKKIGDIFSETSQSMKRNCCSFCHLDLGLFYRKEEKERSFEEHMSWQKELRYIFNQESDGVHEEVGSICADPANERQGAAT</sequence>
<feature type="domain" description="Helicase C-terminal" evidence="7">
    <location>
        <begin position="215"/>
        <end position="372"/>
    </location>
</feature>
<protein>
    <recommendedName>
        <fullName evidence="10">ATP-dependent DNA helicase</fullName>
    </recommendedName>
</protein>
<dbReference type="FunFam" id="3.40.50.300:FF:001363">
    <property type="entry name" value="ATP-dependent DNA helicase RecQ"/>
    <property type="match status" value="1"/>
</dbReference>
<dbReference type="OrthoDB" id="9763310at2"/>
<dbReference type="GO" id="GO:0006281">
    <property type="term" value="P:DNA repair"/>
    <property type="evidence" value="ECO:0007669"/>
    <property type="project" value="TreeGrafter"/>
</dbReference>
<dbReference type="Pfam" id="PF00270">
    <property type="entry name" value="DEAD"/>
    <property type="match status" value="1"/>
</dbReference>
<dbReference type="InterPro" id="IPR027417">
    <property type="entry name" value="P-loop_NTPase"/>
</dbReference>
<evidence type="ECO:0000256" key="3">
    <source>
        <dbReference type="ARBA" id="ARBA00022806"/>
    </source>
</evidence>
<evidence type="ECO:0000313" key="9">
    <source>
        <dbReference type="Proteomes" id="UP000054099"/>
    </source>
</evidence>
<feature type="domain" description="Helicase ATP-binding" evidence="6">
    <location>
        <begin position="24"/>
        <end position="191"/>
    </location>
</feature>
<keyword evidence="1" id="KW-0547">Nucleotide-binding</keyword>
<keyword evidence="3" id="KW-0347">Helicase</keyword>
<proteinExistence type="predicted"/>
<dbReference type="InterPro" id="IPR004589">
    <property type="entry name" value="DNA_helicase_ATP-dep_RecQ"/>
</dbReference>
<evidence type="ECO:0000259" key="7">
    <source>
        <dbReference type="PROSITE" id="PS51194"/>
    </source>
</evidence>
<dbReference type="PROSITE" id="PS51194">
    <property type="entry name" value="HELICASE_CTER"/>
    <property type="match status" value="1"/>
</dbReference>
<dbReference type="GO" id="GO:0005737">
    <property type="term" value="C:cytoplasm"/>
    <property type="evidence" value="ECO:0007669"/>
    <property type="project" value="TreeGrafter"/>
</dbReference>
<evidence type="ECO:0000256" key="2">
    <source>
        <dbReference type="ARBA" id="ARBA00022801"/>
    </source>
</evidence>
<dbReference type="Proteomes" id="UP000054099">
    <property type="component" value="Unassembled WGS sequence"/>
</dbReference>
<dbReference type="InterPro" id="IPR002464">
    <property type="entry name" value="DNA/RNA_helicase_DEAH_CS"/>
</dbReference>
<dbReference type="PANTHER" id="PTHR13710">
    <property type="entry name" value="DNA HELICASE RECQ FAMILY MEMBER"/>
    <property type="match status" value="1"/>
</dbReference>